<reference evidence="2" key="1">
    <citation type="submission" date="2023-05" db="EMBL/GenBank/DDBJ databases">
        <authorList>
            <person name="Stuckert A."/>
        </authorList>
    </citation>
    <scope>NUCLEOTIDE SEQUENCE</scope>
</reference>
<accession>A0ABN9H095</accession>
<protein>
    <recommendedName>
        <fullName evidence="4">MHC class I antigen</fullName>
    </recommendedName>
</protein>
<comment type="caution">
    <text evidence="2">The sequence shown here is derived from an EMBL/GenBank/DDBJ whole genome shotgun (WGS) entry which is preliminary data.</text>
</comment>
<evidence type="ECO:0000313" key="3">
    <source>
        <dbReference type="Proteomes" id="UP001162483"/>
    </source>
</evidence>
<sequence length="120" mass="13197">CGRSGENPRYTGDAGSGETRYGFSVNVRGLTRYRGMRGPGETRYQLECGVRGDQDIGTHAGHGETEIWAISTGSEETRYSERRVRETGYSERRGPGRSDIVNAGSGEIGYSECRVRGDRI</sequence>
<proteinExistence type="predicted"/>
<feature type="region of interest" description="Disordered" evidence="1">
    <location>
        <begin position="1"/>
        <end position="20"/>
    </location>
</feature>
<gene>
    <name evidence="2" type="ORF">SPARVUS_LOCUS15183131</name>
</gene>
<feature type="compositionally biased region" description="Basic and acidic residues" evidence="1">
    <location>
        <begin position="75"/>
        <end position="96"/>
    </location>
</feature>
<dbReference type="EMBL" id="CATNWA010019814">
    <property type="protein sequence ID" value="CAI9615145.1"/>
    <property type="molecule type" value="Genomic_DNA"/>
</dbReference>
<evidence type="ECO:0000313" key="2">
    <source>
        <dbReference type="EMBL" id="CAI9615145.1"/>
    </source>
</evidence>
<feature type="non-terminal residue" evidence="2">
    <location>
        <position position="1"/>
    </location>
</feature>
<feature type="region of interest" description="Disordered" evidence="1">
    <location>
        <begin position="74"/>
        <end position="105"/>
    </location>
</feature>
<dbReference type="Proteomes" id="UP001162483">
    <property type="component" value="Unassembled WGS sequence"/>
</dbReference>
<organism evidence="2 3">
    <name type="scientific">Staurois parvus</name>
    <dbReference type="NCBI Taxonomy" id="386267"/>
    <lineage>
        <taxon>Eukaryota</taxon>
        <taxon>Metazoa</taxon>
        <taxon>Chordata</taxon>
        <taxon>Craniata</taxon>
        <taxon>Vertebrata</taxon>
        <taxon>Euteleostomi</taxon>
        <taxon>Amphibia</taxon>
        <taxon>Batrachia</taxon>
        <taxon>Anura</taxon>
        <taxon>Neobatrachia</taxon>
        <taxon>Ranoidea</taxon>
        <taxon>Ranidae</taxon>
        <taxon>Staurois</taxon>
    </lineage>
</organism>
<name>A0ABN9H095_9NEOB</name>
<keyword evidence="3" id="KW-1185">Reference proteome</keyword>
<evidence type="ECO:0000256" key="1">
    <source>
        <dbReference type="SAM" id="MobiDB-lite"/>
    </source>
</evidence>
<evidence type="ECO:0008006" key="4">
    <source>
        <dbReference type="Google" id="ProtNLM"/>
    </source>
</evidence>